<comment type="caution">
    <text evidence="2">The sequence shown here is derived from an EMBL/GenBank/DDBJ whole genome shotgun (WGS) entry which is preliminary data.</text>
</comment>
<keyword evidence="1" id="KW-1133">Transmembrane helix</keyword>
<feature type="transmembrane region" description="Helical" evidence="1">
    <location>
        <begin position="44"/>
        <end position="64"/>
    </location>
</feature>
<name>A0A699IP20_TANCI</name>
<gene>
    <name evidence="2" type="ORF">Tci_552379</name>
</gene>
<proteinExistence type="predicted"/>
<keyword evidence="1" id="KW-0812">Transmembrane</keyword>
<evidence type="ECO:0000313" key="2">
    <source>
        <dbReference type="EMBL" id="GEZ80406.1"/>
    </source>
</evidence>
<evidence type="ECO:0000256" key="1">
    <source>
        <dbReference type="SAM" id="Phobius"/>
    </source>
</evidence>
<organism evidence="2">
    <name type="scientific">Tanacetum cinerariifolium</name>
    <name type="common">Dalmatian daisy</name>
    <name type="synonym">Chrysanthemum cinerariifolium</name>
    <dbReference type="NCBI Taxonomy" id="118510"/>
    <lineage>
        <taxon>Eukaryota</taxon>
        <taxon>Viridiplantae</taxon>
        <taxon>Streptophyta</taxon>
        <taxon>Embryophyta</taxon>
        <taxon>Tracheophyta</taxon>
        <taxon>Spermatophyta</taxon>
        <taxon>Magnoliopsida</taxon>
        <taxon>eudicotyledons</taxon>
        <taxon>Gunneridae</taxon>
        <taxon>Pentapetalae</taxon>
        <taxon>asterids</taxon>
        <taxon>campanulids</taxon>
        <taxon>Asterales</taxon>
        <taxon>Asteraceae</taxon>
        <taxon>Asteroideae</taxon>
        <taxon>Anthemideae</taxon>
        <taxon>Anthemidinae</taxon>
        <taxon>Tanacetum</taxon>
    </lineage>
</organism>
<keyword evidence="1" id="KW-0472">Membrane</keyword>
<protein>
    <submittedName>
        <fullName evidence="2">Uncharacterized protein</fullName>
    </submittedName>
</protein>
<accession>A0A699IP20</accession>
<feature type="non-terminal residue" evidence="2">
    <location>
        <position position="1"/>
    </location>
</feature>
<reference evidence="2" key="1">
    <citation type="journal article" date="2019" name="Sci. Rep.">
        <title>Draft genome of Tanacetum cinerariifolium, the natural source of mosquito coil.</title>
        <authorList>
            <person name="Yamashiro T."/>
            <person name="Shiraishi A."/>
            <person name="Satake H."/>
            <person name="Nakayama K."/>
        </authorList>
    </citation>
    <scope>NUCLEOTIDE SEQUENCE</scope>
</reference>
<sequence>EIKTNQLRKDDIIEVKGITATKADVHELLAAPINKFSPYLHQTISFTLSLIHILLSLAATNLTLTLRSLRRELKTEFAEEVNVEFDQIGENARKELEEASARKALTTMTFIDITHPKHFLCNRRYSGGANHMSKTKEYCLDGLIR</sequence>
<dbReference type="AlphaFoldDB" id="A0A699IP20"/>
<dbReference type="EMBL" id="BKCJ010325809">
    <property type="protein sequence ID" value="GEZ80406.1"/>
    <property type="molecule type" value="Genomic_DNA"/>
</dbReference>